<reference evidence="2 3" key="1">
    <citation type="journal article" date="2019" name="Emerg. Microbes Infect.">
        <title>Comprehensive subspecies identification of 175 nontuberculous mycobacteria species based on 7547 genomic profiles.</title>
        <authorList>
            <person name="Matsumoto Y."/>
            <person name="Kinjo T."/>
            <person name="Motooka D."/>
            <person name="Nabeya D."/>
            <person name="Jung N."/>
            <person name="Uechi K."/>
            <person name="Horii T."/>
            <person name="Iida T."/>
            <person name="Fujita J."/>
            <person name="Nakamura S."/>
        </authorList>
    </citation>
    <scope>NUCLEOTIDE SEQUENCE [LARGE SCALE GENOMIC DNA]</scope>
    <source>
        <strain evidence="2 3">JCM 13573</strain>
    </source>
</reference>
<protein>
    <submittedName>
        <fullName evidence="2">Uncharacterized protein</fullName>
    </submittedName>
</protein>
<gene>
    <name evidence="2" type="ORF">MKUB_21690</name>
</gene>
<comment type="caution">
    <text evidence="2">The sequence shown here is derived from an EMBL/GenBank/DDBJ whole genome shotgun (WGS) entry which is preliminary data.</text>
</comment>
<organism evidence="2 3">
    <name type="scientific">Mycobacterium kubicae</name>
    <dbReference type="NCBI Taxonomy" id="120959"/>
    <lineage>
        <taxon>Bacteria</taxon>
        <taxon>Bacillati</taxon>
        <taxon>Actinomycetota</taxon>
        <taxon>Actinomycetes</taxon>
        <taxon>Mycobacteriales</taxon>
        <taxon>Mycobacteriaceae</taxon>
        <taxon>Mycobacterium</taxon>
        <taxon>Mycobacterium simiae complex</taxon>
    </lineage>
</organism>
<dbReference type="EMBL" id="BLKU01000003">
    <property type="protein sequence ID" value="GFG64679.1"/>
    <property type="molecule type" value="Genomic_DNA"/>
</dbReference>
<proteinExistence type="predicted"/>
<name>A0ABQ1BLT7_9MYCO</name>
<sequence length="67" mass="6949">MLGLPYVALSAHLQLTANESAASSTRSPSGPEFAVNNTNYDVTGVGCTGGDSRPIGSAYNDDFRGIR</sequence>
<feature type="region of interest" description="Disordered" evidence="1">
    <location>
        <begin position="45"/>
        <end position="67"/>
    </location>
</feature>
<evidence type="ECO:0000256" key="1">
    <source>
        <dbReference type="SAM" id="MobiDB-lite"/>
    </source>
</evidence>
<evidence type="ECO:0000313" key="3">
    <source>
        <dbReference type="Proteomes" id="UP000465306"/>
    </source>
</evidence>
<evidence type="ECO:0000313" key="2">
    <source>
        <dbReference type="EMBL" id="GFG64679.1"/>
    </source>
</evidence>
<keyword evidence="3" id="KW-1185">Reference proteome</keyword>
<accession>A0ABQ1BLT7</accession>
<dbReference type="Proteomes" id="UP000465306">
    <property type="component" value="Unassembled WGS sequence"/>
</dbReference>